<dbReference type="EMBL" id="WVRA01000004">
    <property type="protein sequence ID" value="NOE19170.1"/>
    <property type="molecule type" value="Genomic_DNA"/>
</dbReference>
<keyword evidence="3" id="KW-0812">Transmembrane</keyword>
<evidence type="ECO:0000256" key="2">
    <source>
        <dbReference type="ARBA" id="ARBA00022448"/>
    </source>
</evidence>
<protein>
    <submittedName>
        <fullName evidence="5">ABC transporter permease</fullName>
    </submittedName>
</protein>
<dbReference type="Proteomes" id="UP000599383">
    <property type="component" value="Unassembled WGS sequence"/>
</dbReference>
<keyword evidence="7" id="KW-1185">Reference proteome</keyword>
<evidence type="ECO:0000313" key="4">
    <source>
        <dbReference type="EMBL" id="NOD31752.1"/>
    </source>
</evidence>
<evidence type="ECO:0000313" key="5">
    <source>
        <dbReference type="EMBL" id="NOE19170.1"/>
    </source>
</evidence>
<proteinExistence type="inferred from homology"/>
<gene>
    <name evidence="4" type="ORF">GS617_15880</name>
    <name evidence="5" type="ORF">GS634_13665</name>
</gene>
<comment type="caution">
    <text evidence="5">The sequence shown here is derived from an EMBL/GenBank/DDBJ whole genome shotgun (WGS) entry which is preliminary data.</text>
</comment>
<name>A0AA90YZM3_9RHOB</name>
<comment type="similarity">
    <text evidence="1">Belongs to the ABC-2 integral membrane protein family.</text>
</comment>
<accession>A0AA90YZM3</accession>
<dbReference type="AlphaFoldDB" id="A0AA90YZM3"/>
<dbReference type="GO" id="GO:0015920">
    <property type="term" value="P:lipopolysaccharide transport"/>
    <property type="evidence" value="ECO:0007669"/>
    <property type="project" value="TreeGrafter"/>
</dbReference>
<keyword evidence="3" id="KW-1133">Transmembrane helix</keyword>
<keyword evidence="2" id="KW-0813">Transport</keyword>
<feature type="transmembrane region" description="Helical" evidence="3">
    <location>
        <begin position="153"/>
        <end position="174"/>
    </location>
</feature>
<feature type="transmembrane region" description="Helical" evidence="3">
    <location>
        <begin position="36"/>
        <end position="61"/>
    </location>
</feature>
<reference evidence="5 7" key="1">
    <citation type="submission" date="2019-12" db="EMBL/GenBank/DDBJ databases">
        <title>Ruegeria JWLKs population differentiation of coral mucus and skeleton niches.</title>
        <authorList>
            <person name="Luo D."/>
        </authorList>
    </citation>
    <scope>NUCLEOTIDE SEQUENCE</scope>
    <source>
        <strain evidence="5">HKCCD6181</strain>
        <strain evidence="4 7">HKCCD6238</strain>
    </source>
</reference>
<dbReference type="PANTHER" id="PTHR30413:SF10">
    <property type="entry name" value="CAPSULE POLYSACCHARIDE EXPORT INNER-MEMBRANE PROTEIN CTRC"/>
    <property type="match status" value="1"/>
</dbReference>
<evidence type="ECO:0000313" key="6">
    <source>
        <dbReference type="Proteomes" id="UP000597886"/>
    </source>
</evidence>
<feature type="transmembrane region" description="Helical" evidence="3">
    <location>
        <begin position="200"/>
        <end position="223"/>
    </location>
</feature>
<sequence length="274" mass="30706">MFYFKRNQTLLGGAFTTAELVFHATVRKVRSQHPNAIVAILINVLQLVVMGTTFYLLMSLMGRGGIPKIRGEFLLYVLSGVFPFMLHIQSIGAISGVGSANNPMMLHSPMNVMVTILSAALGILYKQLLAMFVILFIYSVAVAPIEVQDPGGAFAMLIMAWFTGCAVGLVFMAMKPWFPTTVGMLTNIYRRLNMVFSGKMFVANTLGGGLLMMFAWNPLFHIIDQCRGFIFRNYFPRNTSWEYALWVGIALLMIGLMAEFFTRQHVSQSWNARR</sequence>
<feature type="transmembrane region" description="Helical" evidence="3">
    <location>
        <begin position="73"/>
        <end position="94"/>
    </location>
</feature>
<feature type="transmembrane region" description="Helical" evidence="3">
    <location>
        <begin position="243"/>
        <end position="261"/>
    </location>
</feature>
<dbReference type="PANTHER" id="PTHR30413">
    <property type="entry name" value="INNER MEMBRANE TRANSPORT PERMEASE"/>
    <property type="match status" value="1"/>
</dbReference>
<evidence type="ECO:0000256" key="3">
    <source>
        <dbReference type="SAM" id="Phobius"/>
    </source>
</evidence>
<dbReference type="RefSeq" id="WP_152459578.1">
    <property type="nucleotide sequence ID" value="NZ_WVQY01000006.1"/>
</dbReference>
<organism evidence="5 6">
    <name type="scientific">Ruegeria atlantica</name>
    <dbReference type="NCBI Taxonomy" id="81569"/>
    <lineage>
        <taxon>Bacteria</taxon>
        <taxon>Pseudomonadati</taxon>
        <taxon>Pseudomonadota</taxon>
        <taxon>Alphaproteobacteria</taxon>
        <taxon>Rhodobacterales</taxon>
        <taxon>Roseobacteraceae</taxon>
        <taxon>Ruegeria</taxon>
    </lineage>
</organism>
<dbReference type="Proteomes" id="UP000597886">
    <property type="component" value="Unassembled WGS sequence"/>
</dbReference>
<keyword evidence="3" id="KW-0472">Membrane</keyword>
<dbReference type="EMBL" id="WVQY01000006">
    <property type="protein sequence ID" value="NOD31752.1"/>
    <property type="molecule type" value="Genomic_DNA"/>
</dbReference>
<evidence type="ECO:0000313" key="7">
    <source>
        <dbReference type="Proteomes" id="UP000599383"/>
    </source>
</evidence>
<evidence type="ECO:0000256" key="1">
    <source>
        <dbReference type="ARBA" id="ARBA00007783"/>
    </source>
</evidence>